<sequence>MRKGERYEIGDVGFGGGCLDGDETTVKLWLLHDGAPMMSSCKKAQVTSMYIQLRGGSSVTLSGIAMEEIFVLAVVEIKLPMMGKSPEVVESALEKPIVQAPVEEFTINKVNVGAEPTADIEKVVELEKVEVPRSVAEIEKEIDVLVPSAQVEKE</sequence>
<protein>
    <submittedName>
        <fullName evidence="1">Uncharacterized protein</fullName>
    </submittedName>
</protein>
<dbReference type="EMBL" id="JAJAGQ010000014">
    <property type="protein sequence ID" value="KAJ8544155.1"/>
    <property type="molecule type" value="Genomic_DNA"/>
</dbReference>
<accession>A0A9Q1LVI9</accession>
<name>A0A9Q1LVI9_9SOLA</name>
<dbReference type="Proteomes" id="UP001152561">
    <property type="component" value="Unassembled WGS sequence"/>
</dbReference>
<keyword evidence="2" id="KW-1185">Reference proteome</keyword>
<reference evidence="2" key="1">
    <citation type="journal article" date="2023" name="Proc. Natl. Acad. Sci. U.S.A.">
        <title>Genomic and structural basis for evolution of tropane alkaloid biosynthesis.</title>
        <authorList>
            <person name="Wanga Y.-J."/>
            <person name="Taina T."/>
            <person name="Yua J.-Y."/>
            <person name="Lia J."/>
            <person name="Xua B."/>
            <person name="Chenc J."/>
            <person name="D'Auriad J.C."/>
            <person name="Huanga J.-P."/>
            <person name="Huanga S.-X."/>
        </authorList>
    </citation>
    <scope>NUCLEOTIDE SEQUENCE [LARGE SCALE GENOMIC DNA]</scope>
    <source>
        <strain evidence="2">cv. KIB-2019</strain>
    </source>
</reference>
<proteinExistence type="predicted"/>
<organism evidence="1 2">
    <name type="scientific">Anisodus acutangulus</name>
    <dbReference type="NCBI Taxonomy" id="402998"/>
    <lineage>
        <taxon>Eukaryota</taxon>
        <taxon>Viridiplantae</taxon>
        <taxon>Streptophyta</taxon>
        <taxon>Embryophyta</taxon>
        <taxon>Tracheophyta</taxon>
        <taxon>Spermatophyta</taxon>
        <taxon>Magnoliopsida</taxon>
        <taxon>eudicotyledons</taxon>
        <taxon>Gunneridae</taxon>
        <taxon>Pentapetalae</taxon>
        <taxon>asterids</taxon>
        <taxon>lamiids</taxon>
        <taxon>Solanales</taxon>
        <taxon>Solanaceae</taxon>
        <taxon>Solanoideae</taxon>
        <taxon>Hyoscyameae</taxon>
        <taxon>Anisodus</taxon>
    </lineage>
</organism>
<dbReference type="AlphaFoldDB" id="A0A9Q1LVI9"/>
<evidence type="ECO:0000313" key="1">
    <source>
        <dbReference type="EMBL" id="KAJ8544155.1"/>
    </source>
</evidence>
<comment type="caution">
    <text evidence="1">The sequence shown here is derived from an EMBL/GenBank/DDBJ whole genome shotgun (WGS) entry which is preliminary data.</text>
</comment>
<evidence type="ECO:0000313" key="2">
    <source>
        <dbReference type="Proteomes" id="UP001152561"/>
    </source>
</evidence>
<gene>
    <name evidence="1" type="ORF">K7X08_028666</name>
</gene>